<comment type="caution">
    <text evidence="2">The sequence shown here is derived from an EMBL/GenBank/DDBJ whole genome shotgun (WGS) entry which is preliminary data.</text>
</comment>
<dbReference type="InterPro" id="IPR026960">
    <property type="entry name" value="RVT-Znf"/>
</dbReference>
<dbReference type="EMBL" id="JAJFAZ020000003">
    <property type="protein sequence ID" value="KAI5337638.1"/>
    <property type="molecule type" value="Genomic_DNA"/>
</dbReference>
<protein>
    <recommendedName>
        <fullName evidence="1">Reverse transcriptase zinc-binding domain-containing protein</fullName>
    </recommendedName>
</protein>
<proteinExistence type="predicted"/>
<dbReference type="Pfam" id="PF13966">
    <property type="entry name" value="zf-RVT"/>
    <property type="match status" value="1"/>
</dbReference>
<gene>
    <name evidence="2" type="ORF">L3X38_016909</name>
</gene>
<evidence type="ECO:0000313" key="3">
    <source>
        <dbReference type="Proteomes" id="UP001054821"/>
    </source>
</evidence>
<keyword evidence="3" id="KW-1185">Reference proteome</keyword>
<reference evidence="2 3" key="1">
    <citation type="journal article" date="2022" name="G3 (Bethesda)">
        <title>Whole-genome sequence and methylome profiling of the almond [Prunus dulcis (Mill.) D.A. Webb] cultivar 'Nonpareil'.</title>
        <authorList>
            <person name="D'Amico-Willman K.M."/>
            <person name="Ouma W.Z."/>
            <person name="Meulia T."/>
            <person name="Sideli G.M."/>
            <person name="Gradziel T.M."/>
            <person name="Fresnedo-Ramirez J."/>
        </authorList>
    </citation>
    <scope>NUCLEOTIDE SEQUENCE [LARGE SCALE GENOMIC DNA]</scope>
    <source>
        <strain evidence="2">Clone GOH B32 T37-40</strain>
    </source>
</reference>
<sequence length="280" mass="31915">MAISSTLRSLLAQLLHDKYYPGGSFISAGSVRGSSWGWKGILQGRSVLIAGLRWRVGNGDNIRVKEDPWLPVPYTFKIISHHADMPIYVRDSIDLVTKQWRGAEVERLFMEIEAKLINGLAISRWGCPDKLIWHFTKHGGFTTAVDEYLEATVPPKIKSFIWRACLNALVVRQNLKRRHVDLEDVCALCGGEGESQWDRSDFQIWQKPADGWMKFNCDGAWMQAYMRGGAGWVARDSMMVETNCKQLVAMLHVYVKTDTAIAGIILLEYLDYNLINLDYW</sequence>
<evidence type="ECO:0000259" key="1">
    <source>
        <dbReference type="Pfam" id="PF13966"/>
    </source>
</evidence>
<evidence type="ECO:0000313" key="2">
    <source>
        <dbReference type="EMBL" id="KAI5337638.1"/>
    </source>
</evidence>
<dbReference type="AlphaFoldDB" id="A0AAD4W688"/>
<accession>A0AAD4W688</accession>
<feature type="domain" description="Reverse transcriptase zinc-binding" evidence="1">
    <location>
        <begin position="150"/>
        <end position="195"/>
    </location>
</feature>
<name>A0AAD4W688_PRUDU</name>
<organism evidence="2 3">
    <name type="scientific">Prunus dulcis</name>
    <name type="common">Almond</name>
    <name type="synonym">Amygdalus dulcis</name>
    <dbReference type="NCBI Taxonomy" id="3755"/>
    <lineage>
        <taxon>Eukaryota</taxon>
        <taxon>Viridiplantae</taxon>
        <taxon>Streptophyta</taxon>
        <taxon>Embryophyta</taxon>
        <taxon>Tracheophyta</taxon>
        <taxon>Spermatophyta</taxon>
        <taxon>Magnoliopsida</taxon>
        <taxon>eudicotyledons</taxon>
        <taxon>Gunneridae</taxon>
        <taxon>Pentapetalae</taxon>
        <taxon>rosids</taxon>
        <taxon>fabids</taxon>
        <taxon>Rosales</taxon>
        <taxon>Rosaceae</taxon>
        <taxon>Amygdaloideae</taxon>
        <taxon>Amygdaleae</taxon>
        <taxon>Prunus</taxon>
    </lineage>
</organism>
<dbReference type="Proteomes" id="UP001054821">
    <property type="component" value="Chromosome 3"/>
</dbReference>